<evidence type="ECO:0008006" key="4">
    <source>
        <dbReference type="Google" id="ProtNLM"/>
    </source>
</evidence>
<sequence>MAIWRMCLAGLAAASMLALTGCGNREPEQRAAFIQLLQSRIDAGALVPIGKLSDTEKDAVGDYDDAYAVITRFQESMAKAAAPLRQVMAAEAIRSVNDIMQRRQAFEAARKTLADSAGDLQTARAKADQARSGLALPPDLAPVYDGVYDEAVTAPANELMQAAGTLDAVARDALGVADFVAAHAADITLEDDQAKVATPSLQQALNQRLLDLNARAVALEQARATVQRAAGGAS</sequence>
<dbReference type="Pfam" id="PF11254">
    <property type="entry name" value="DUF3053"/>
    <property type="match status" value="1"/>
</dbReference>
<evidence type="ECO:0000256" key="1">
    <source>
        <dbReference type="SAM" id="SignalP"/>
    </source>
</evidence>
<gene>
    <name evidence="2" type="ORF">LMG3458_04705</name>
</gene>
<dbReference type="RefSeq" id="WP_175193974.1">
    <property type="nucleotide sequence ID" value="NZ_CADIJO010000020.1"/>
</dbReference>
<evidence type="ECO:0000313" key="2">
    <source>
        <dbReference type="EMBL" id="CAB3729480.1"/>
    </source>
</evidence>
<reference evidence="2 3" key="1">
    <citation type="submission" date="2020-04" db="EMBL/GenBank/DDBJ databases">
        <authorList>
            <person name="De Canck E."/>
        </authorList>
    </citation>
    <scope>NUCLEOTIDE SEQUENCE [LARGE SCALE GENOMIC DNA]</scope>
    <source>
        <strain evidence="2 3">LMG 3458</strain>
    </source>
</reference>
<keyword evidence="1" id="KW-0732">Signal</keyword>
<feature type="chain" id="PRO_5028958632" description="DUF3053 domain-containing protein" evidence="1">
    <location>
        <begin position="21"/>
        <end position="234"/>
    </location>
</feature>
<name>A0A6S7AF79_9BURK</name>
<evidence type="ECO:0000313" key="3">
    <source>
        <dbReference type="Proteomes" id="UP000494111"/>
    </source>
</evidence>
<dbReference type="AlphaFoldDB" id="A0A6S7AF79"/>
<dbReference type="PROSITE" id="PS51257">
    <property type="entry name" value="PROKAR_LIPOPROTEIN"/>
    <property type="match status" value="1"/>
</dbReference>
<dbReference type="Proteomes" id="UP000494111">
    <property type="component" value="Unassembled WGS sequence"/>
</dbReference>
<accession>A0A6S7AF79</accession>
<protein>
    <recommendedName>
        <fullName evidence="4">DUF3053 domain-containing protein</fullName>
    </recommendedName>
</protein>
<feature type="signal peptide" evidence="1">
    <location>
        <begin position="1"/>
        <end position="20"/>
    </location>
</feature>
<proteinExistence type="predicted"/>
<organism evidence="2 3">
    <name type="scientific">Achromobacter deleyi</name>
    <dbReference type="NCBI Taxonomy" id="1353891"/>
    <lineage>
        <taxon>Bacteria</taxon>
        <taxon>Pseudomonadati</taxon>
        <taxon>Pseudomonadota</taxon>
        <taxon>Betaproteobacteria</taxon>
        <taxon>Burkholderiales</taxon>
        <taxon>Alcaligenaceae</taxon>
        <taxon>Achromobacter</taxon>
    </lineage>
</organism>
<dbReference type="InterPro" id="IPR021413">
    <property type="entry name" value="DUF3053"/>
</dbReference>
<dbReference type="EMBL" id="CADIJO010000020">
    <property type="protein sequence ID" value="CAB3729480.1"/>
    <property type="molecule type" value="Genomic_DNA"/>
</dbReference>